<keyword evidence="3" id="KW-1185">Reference proteome</keyword>
<protein>
    <submittedName>
        <fullName evidence="2">PEP-CTERM sorting domain-containing protein</fullName>
    </submittedName>
</protein>
<comment type="caution">
    <text evidence="2">The sequence shown here is derived from an EMBL/GenBank/DDBJ whole genome shotgun (WGS) entry which is preliminary data.</text>
</comment>
<organism evidence="2 3">
    <name type="scientific">Oceaniferula marina</name>
    <dbReference type="NCBI Taxonomy" id="2748318"/>
    <lineage>
        <taxon>Bacteria</taxon>
        <taxon>Pseudomonadati</taxon>
        <taxon>Verrucomicrobiota</taxon>
        <taxon>Verrucomicrobiia</taxon>
        <taxon>Verrucomicrobiales</taxon>
        <taxon>Verrucomicrobiaceae</taxon>
        <taxon>Oceaniferula</taxon>
    </lineage>
</organism>
<accession>A0A851GDS2</accession>
<dbReference type="Pfam" id="PF07589">
    <property type="entry name" value="PEP-CTERM"/>
    <property type="match status" value="1"/>
</dbReference>
<dbReference type="NCBIfam" id="TIGR02595">
    <property type="entry name" value="PEP_CTERM"/>
    <property type="match status" value="1"/>
</dbReference>
<evidence type="ECO:0000259" key="1">
    <source>
        <dbReference type="Pfam" id="PF07589"/>
    </source>
</evidence>
<evidence type="ECO:0000313" key="2">
    <source>
        <dbReference type="EMBL" id="NWK55082.1"/>
    </source>
</evidence>
<evidence type="ECO:0000313" key="3">
    <source>
        <dbReference type="Proteomes" id="UP000557872"/>
    </source>
</evidence>
<gene>
    <name evidence="2" type="ORF">HW115_05640</name>
</gene>
<dbReference type="EMBL" id="JACBAZ010000002">
    <property type="protein sequence ID" value="NWK55082.1"/>
    <property type="molecule type" value="Genomic_DNA"/>
</dbReference>
<proteinExistence type="predicted"/>
<reference evidence="2 3" key="1">
    <citation type="submission" date="2020-07" db="EMBL/GenBank/DDBJ databases">
        <title>Roseicoccus Jingziensis gen. nov., sp. nov., isolated from coastal seawater.</title>
        <authorList>
            <person name="Feng X."/>
        </authorList>
    </citation>
    <scope>NUCLEOTIDE SEQUENCE [LARGE SCALE GENOMIC DNA]</scope>
    <source>
        <strain evidence="2 3">N1E253</strain>
    </source>
</reference>
<feature type="domain" description="Ice-binding protein C-terminal" evidence="1">
    <location>
        <begin position="134"/>
        <end position="156"/>
    </location>
</feature>
<name>A0A851GDS2_9BACT</name>
<dbReference type="Proteomes" id="UP000557872">
    <property type="component" value="Unassembled WGS sequence"/>
</dbReference>
<sequence>MDFWLIADVTLGTNASKWGAISIYAGSNEDFALGADGASNKWEFDTDGMSDQTSSITCFTGTEARLVLHITGTSVDMWVDPSDTSSVAALGVADKAWSGTDITPNSADWSQIRIGTNDTISVSQLTAATTLAEAVPEPSSTALIGLGGIALILRRRK</sequence>
<dbReference type="InterPro" id="IPR013424">
    <property type="entry name" value="Ice-binding_C"/>
</dbReference>
<dbReference type="AlphaFoldDB" id="A0A851GDS2"/>